<evidence type="ECO:0000256" key="4">
    <source>
        <dbReference type="ARBA" id="ARBA00022692"/>
    </source>
</evidence>
<dbReference type="Proteomes" id="UP000094669">
    <property type="component" value="Unassembled WGS sequence"/>
</dbReference>
<keyword evidence="6" id="KW-0406">Ion transport</keyword>
<dbReference type="PANTHER" id="PTHR32024:SF1">
    <property type="entry name" value="KTR SYSTEM POTASSIUM UPTAKE PROTEIN B"/>
    <property type="match status" value="1"/>
</dbReference>
<gene>
    <name evidence="9" type="ORF">BES34_016100</name>
</gene>
<feature type="transmembrane region" description="Helical" evidence="8">
    <location>
        <begin position="312"/>
        <end position="331"/>
    </location>
</feature>
<feature type="transmembrane region" description="Helical" evidence="8">
    <location>
        <begin position="195"/>
        <end position="214"/>
    </location>
</feature>
<keyword evidence="2" id="KW-0813">Transport</keyword>
<keyword evidence="3" id="KW-1003">Cell membrane</keyword>
<keyword evidence="10" id="KW-1185">Reference proteome</keyword>
<feature type="transmembrane region" description="Helical" evidence="8">
    <location>
        <begin position="504"/>
        <end position="526"/>
    </location>
</feature>
<evidence type="ECO:0000313" key="9">
    <source>
        <dbReference type="EMBL" id="PNV73940.1"/>
    </source>
</evidence>
<accession>A0ABX4YFB8</accession>
<keyword evidence="5 8" id="KW-1133">Transmembrane helix</keyword>
<name>A0ABX4YFB8_9LEPT</name>
<feature type="transmembrane region" description="Helical" evidence="8">
    <location>
        <begin position="343"/>
        <end position="368"/>
    </location>
</feature>
<evidence type="ECO:0000256" key="7">
    <source>
        <dbReference type="ARBA" id="ARBA00023136"/>
    </source>
</evidence>
<evidence type="ECO:0000256" key="6">
    <source>
        <dbReference type="ARBA" id="ARBA00023065"/>
    </source>
</evidence>
<feature type="transmembrane region" description="Helical" evidence="8">
    <location>
        <begin position="442"/>
        <end position="461"/>
    </location>
</feature>
<keyword evidence="4 8" id="KW-0812">Transmembrane</keyword>
<dbReference type="EMBL" id="MCRM02000020">
    <property type="protein sequence ID" value="PNV73940.1"/>
    <property type="molecule type" value="Genomic_DNA"/>
</dbReference>
<feature type="transmembrane region" description="Helical" evidence="8">
    <location>
        <begin position="133"/>
        <end position="152"/>
    </location>
</feature>
<evidence type="ECO:0000256" key="8">
    <source>
        <dbReference type="SAM" id="Phobius"/>
    </source>
</evidence>
<keyword evidence="7 8" id="KW-0472">Membrane</keyword>
<evidence type="ECO:0000256" key="3">
    <source>
        <dbReference type="ARBA" id="ARBA00022475"/>
    </source>
</evidence>
<dbReference type="PANTHER" id="PTHR32024">
    <property type="entry name" value="TRK SYSTEM POTASSIUM UPTAKE PROTEIN TRKG-RELATED"/>
    <property type="match status" value="1"/>
</dbReference>
<comment type="subcellular location">
    <subcellularLocation>
        <location evidence="1">Cell membrane</location>
        <topology evidence="1">Multi-pass membrane protein</topology>
    </subcellularLocation>
</comment>
<evidence type="ECO:0000256" key="2">
    <source>
        <dbReference type="ARBA" id="ARBA00022448"/>
    </source>
</evidence>
<protein>
    <submittedName>
        <fullName evidence="9">Portal protein</fullName>
    </submittedName>
</protein>
<feature type="transmembrane region" description="Helical" evidence="8">
    <location>
        <begin position="164"/>
        <end position="183"/>
    </location>
</feature>
<dbReference type="InterPro" id="IPR003445">
    <property type="entry name" value="Cat_transpt"/>
</dbReference>
<evidence type="ECO:0000256" key="1">
    <source>
        <dbReference type="ARBA" id="ARBA00004651"/>
    </source>
</evidence>
<evidence type="ECO:0000313" key="10">
    <source>
        <dbReference type="Proteomes" id="UP000094669"/>
    </source>
</evidence>
<feature type="transmembrane region" description="Helical" evidence="8">
    <location>
        <begin position="226"/>
        <end position="250"/>
    </location>
</feature>
<feature type="transmembrane region" description="Helical" evidence="8">
    <location>
        <begin position="281"/>
        <end position="300"/>
    </location>
</feature>
<proteinExistence type="predicted"/>
<comment type="caution">
    <text evidence="9">The sequence shown here is derived from an EMBL/GenBank/DDBJ whole genome shotgun (WGS) entry which is preliminary data.</text>
</comment>
<evidence type="ECO:0000256" key="5">
    <source>
        <dbReference type="ARBA" id="ARBA00022989"/>
    </source>
</evidence>
<feature type="transmembrane region" description="Helical" evidence="8">
    <location>
        <begin position="66"/>
        <end position="85"/>
    </location>
</feature>
<organism evidence="9 10">
    <name type="scientific">Leptospira inadai serovar Lyme</name>
    <dbReference type="NCBI Taxonomy" id="293084"/>
    <lineage>
        <taxon>Bacteria</taxon>
        <taxon>Pseudomonadati</taxon>
        <taxon>Spirochaetota</taxon>
        <taxon>Spirochaetia</taxon>
        <taxon>Leptospirales</taxon>
        <taxon>Leptospiraceae</taxon>
        <taxon>Leptospira</taxon>
    </lineage>
</organism>
<feature type="transmembrane region" description="Helical" evidence="8">
    <location>
        <begin position="561"/>
        <end position="585"/>
    </location>
</feature>
<sequence>MNLFPPVMHSKEKWFSFWGELSFLYEKSIRPILRILFALTGFLSLVLLILLYGFYYPNDWVHPLRLLTTFAVWYLVLYEILDFVFTLHPYKIYLSSHKLEATAILLVVLQFYFEKEIESLFVVSRARAEEAVLLFLSISQLTLLFSGLAHFLRRAKVSLGRVSPSLIMAASFAFLIALGTASLSLPRAQAIETPLIDLFFTAVSAVCVTGLSTIDVGSQLTGTGQVILISLIQLGGLGLMTLTVFFSLVLEGQVSVTEKLLVKDLFSQETIGRAGSILRQVAYLTFSIEAIGALYIYCVFPKGSAVQNESLFFYSIFHAISSFCNAGFSLFPKGLAQEFVKESYGMLSGIMVLIVLGGLGFPTVSQLIKKIWFLRRLNSIRLTVGTKLILITTGFLLSLGWISYWFLERDLSLKGLPWYDQAFHSLFYSVSTRTAGFNTLDMAKMGSPIIFISLFLMWVGASPNSTGGGIKTSTFAVSVLQFHQYLVGKDRVDIFGRTLAESSLARASVAIILSLFVIFLGIFGIICFEKPMPFLDICYEVVSAYGTTGLSRGVTAEIGTVGKLILCAVMFVGRVGVLTFLLAFVPKRRARRYWYPEEYVVVG</sequence>
<reference evidence="9" key="1">
    <citation type="submission" date="2018-01" db="EMBL/GenBank/DDBJ databases">
        <title>Genomic characterization of Leptospira inadai serogroup Lyme isolated from captured rat in Brazil and comparative analysis with human reference strain.</title>
        <authorList>
            <person name="Moreno L.Z."/>
            <person name="Loureiro A.P."/>
            <person name="Miraglia F."/>
            <person name="Kremer F.S."/>
            <person name="Eslabao M.R."/>
            <person name="Dellagostin O.A."/>
            <person name="Lilenbaum W."/>
            <person name="Moreno A.M."/>
        </authorList>
    </citation>
    <scope>NUCLEOTIDE SEQUENCE [LARGE SCALE GENOMIC DNA]</scope>
    <source>
        <strain evidence="9">M34/99</strain>
    </source>
</reference>
<dbReference type="Pfam" id="PF02386">
    <property type="entry name" value="TrkH"/>
    <property type="match status" value="1"/>
</dbReference>
<feature type="transmembrane region" description="Helical" evidence="8">
    <location>
        <begin position="388"/>
        <end position="407"/>
    </location>
</feature>
<feature type="transmembrane region" description="Helical" evidence="8">
    <location>
        <begin position="32"/>
        <end position="54"/>
    </location>
</feature>